<keyword evidence="6" id="KW-0472">Membrane</keyword>
<dbReference type="SUPFAM" id="SSF56954">
    <property type="entry name" value="Outer membrane efflux proteins (OEP)"/>
    <property type="match status" value="1"/>
</dbReference>
<dbReference type="EMBL" id="BBWV01000001">
    <property type="protein sequence ID" value="GAO41269.1"/>
    <property type="molecule type" value="Genomic_DNA"/>
</dbReference>
<proteinExistence type="inferred from homology"/>
<accession>A0A0E9MUL6</accession>
<dbReference type="Pfam" id="PF02321">
    <property type="entry name" value="OEP"/>
    <property type="match status" value="2"/>
</dbReference>
<dbReference type="InterPro" id="IPR003423">
    <property type="entry name" value="OMP_efflux"/>
</dbReference>
<sequence>MGTVAQAQDSTVNLNLQKAVSLSLQNSKIIKANMAKVDEATAGLKQARDNKLPDLSVTGGYMYLPVTPNIDMKMKSGSGSGSGSGESIEAHQAAYGLVNASLPLFAGGKIKYGIQSAQYLLEATRLDAENDREAIAQNAIEAFTNLYKAQQSVVIIQESLDQSRARDKDLLNMENNGLLARNDRLKAQLQTNNIELTLLDAQTNLKVAAVNMNLLLGLPEATVLNLVADTSKQPVTPQPIEQYEQLGLTNRKDVAALDNRKKAAEQQIRIANADKYPSLALTGGYIAADIPKVLSITNAVNVGVGLSYNVSSLWKSKAKVQQAEASDRQLMFRQAAMQDEIRREVNRAYQQYVVSIKKIDVYQLALEQAEENYKITKNKFDNSLVTTTDLLDANVSRIQSRINHAFAKAESLQAYSKLLETSGTLLSNGTINQ</sequence>
<evidence type="ECO:0000313" key="8">
    <source>
        <dbReference type="EMBL" id="GAO41269.1"/>
    </source>
</evidence>
<name>A0A0E9MUL6_9BACT</name>
<dbReference type="Proteomes" id="UP000033121">
    <property type="component" value="Unassembled WGS sequence"/>
</dbReference>
<dbReference type="GO" id="GO:0015288">
    <property type="term" value="F:porin activity"/>
    <property type="evidence" value="ECO:0007669"/>
    <property type="project" value="TreeGrafter"/>
</dbReference>
<keyword evidence="7" id="KW-0998">Cell outer membrane</keyword>
<keyword evidence="3" id="KW-0813">Transport</keyword>
<keyword evidence="5" id="KW-0812">Transmembrane</keyword>
<keyword evidence="4" id="KW-1134">Transmembrane beta strand</keyword>
<evidence type="ECO:0000256" key="3">
    <source>
        <dbReference type="ARBA" id="ARBA00022448"/>
    </source>
</evidence>
<evidence type="ECO:0000313" key="9">
    <source>
        <dbReference type="Proteomes" id="UP000033121"/>
    </source>
</evidence>
<gene>
    <name evidence="8" type="ORF">FPE01S_01_02810</name>
</gene>
<comment type="subcellular location">
    <subcellularLocation>
        <location evidence="1">Cell outer membrane</location>
    </subcellularLocation>
</comment>
<dbReference type="Gene3D" id="1.20.1600.10">
    <property type="entry name" value="Outer membrane efflux proteins (OEP)"/>
    <property type="match status" value="1"/>
</dbReference>
<evidence type="ECO:0000256" key="6">
    <source>
        <dbReference type="ARBA" id="ARBA00023136"/>
    </source>
</evidence>
<comment type="similarity">
    <text evidence="2">Belongs to the outer membrane factor (OMF) (TC 1.B.17) family.</text>
</comment>
<reference evidence="8 9" key="1">
    <citation type="submission" date="2015-04" db="EMBL/GenBank/DDBJ databases">
        <title>Whole genome shotgun sequence of Flavihumibacter petaseus NBRC 106054.</title>
        <authorList>
            <person name="Miyazawa S."/>
            <person name="Hosoyama A."/>
            <person name="Hashimoto M."/>
            <person name="Noguchi M."/>
            <person name="Tsuchikane K."/>
            <person name="Ohji S."/>
            <person name="Yamazoe A."/>
            <person name="Ichikawa N."/>
            <person name="Kimura A."/>
            <person name="Fujita N."/>
        </authorList>
    </citation>
    <scope>NUCLEOTIDE SEQUENCE [LARGE SCALE GENOMIC DNA]</scope>
    <source>
        <strain evidence="8 9">NBRC 106054</strain>
    </source>
</reference>
<evidence type="ECO:0000256" key="4">
    <source>
        <dbReference type="ARBA" id="ARBA00022452"/>
    </source>
</evidence>
<organism evidence="8 9">
    <name type="scientific">Flavihumibacter petaseus NBRC 106054</name>
    <dbReference type="NCBI Taxonomy" id="1220578"/>
    <lineage>
        <taxon>Bacteria</taxon>
        <taxon>Pseudomonadati</taxon>
        <taxon>Bacteroidota</taxon>
        <taxon>Chitinophagia</taxon>
        <taxon>Chitinophagales</taxon>
        <taxon>Chitinophagaceae</taxon>
        <taxon>Flavihumibacter</taxon>
    </lineage>
</organism>
<evidence type="ECO:0000256" key="2">
    <source>
        <dbReference type="ARBA" id="ARBA00007613"/>
    </source>
</evidence>
<dbReference type="STRING" id="1220578.FPE01S_01_02810"/>
<comment type="caution">
    <text evidence="8">The sequence shown here is derived from an EMBL/GenBank/DDBJ whole genome shotgun (WGS) entry which is preliminary data.</text>
</comment>
<dbReference type="GO" id="GO:0009279">
    <property type="term" value="C:cell outer membrane"/>
    <property type="evidence" value="ECO:0007669"/>
    <property type="project" value="UniProtKB-SubCell"/>
</dbReference>
<dbReference type="GO" id="GO:1990281">
    <property type="term" value="C:efflux pump complex"/>
    <property type="evidence" value="ECO:0007669"/>
    <property type="project" value="TreeGrafter"/>
</dbReference>
<dbReference type="PANTHER" id="PTHR30026:SF20">
    <property type="entry name" value="OUTER MEMBRANE PROTEIN TOLC"/>
    <property type="match status" value="1"/>
</dbReference>
<dbReference type="InterPro" id="IPR051906">
    <property type="entry name" value="TolC-like"/>
</dbReference>
<dbReference type="PANTHER" id="PTHR30026">
    <property type="entry name" value="OUTER MEMBRANE PROTEIN TOLC"/>
    <property type="match status" value="1"/>
</dbReference>
<evidence type="ECO:0000256" key="5">
    <source>
        <dbReference type="ARBA" id="ARBA00022692"/>
    </source>
</evidence>
<keyword evidence="9" id="KW-1185">Reference proteome</keyword>
<dbReference type="GO" id="GO:0015562">
    <property type="term" value="F:efflux transmembrane transporter activity"/>
    <property type="evidence" value="ECO:0007669"/>
    <property type="project" value="InterPro"/>
</dbReference>
<protein>
    <submittedName>
        <fullName evidence="8">Putative multidrug efflux pump outer membrane protein</fullName>
    </submittedName>
</protein>
<dbReference type="AlphaFoldDB" id="A0A0E9MUL6"/>
<evidence type="ECO:0000256" key="7">
    <source>
        <dbReference type="ARBA" id="ARBA00023237"/>
    </source>
</evidence>
<evidence type="ECO:0000256" key="1">
    <source>
        <dbReference type="ARBA" id="ARBA00004442"/>
    </source>
</evidence>